<feature type="compositionally biased region" description="Gly residues" evidence="1">
    <location>
        <begin position="568"/>
        <end position="578"/>
    </location>
</feature>
<organism evidence="3 4">
    <name type="scientific">Phaeovibrio sulfidiphilus</name>
    <dbReference type="NCBI Taxonomy" id="1220600"/>
    <lineage>
        <taxon>Bacteria</taxon>
        <taxon>Pseudomonadati</taxon>
        <taxon>Pseudomonadota</taxon>
        <taxon>Alphaproteobacteria</taxon>
        <taxon>Rhodospirillales</taxon>
        <taxon>Rhodospirillaceae</taxon>
        <taxon>Phaeovibrio</taxon>
    </lineage>
</organism>
<dbReference type="AlphaFoldDB" id="A0A8J7CWD0"/>
<evidence type="ECO:0000259" key="2">
    <source>
        <dbReference type="Pfam" id="PF01370"/>
    </source>
</evidence>
<evidence type="ECO:0000313" key="3">
    <source>
        <dbReference type="EMBL" id="MBE1237336.1"/>
    </source>
</evidence>
<gene>
    <name evidence="3" type="ORF">IHV25_06710</name>
</gene>
<dbReference type="InterPro" id="IPR036291">
    <property type="entry name" value="NAD(P)-bd_dom_sf"/>
</dbReference>
<comment type="caution">
    <text evidence="3">The sequence shown here is derived from an EMBL/GenBank/DDBJ whole genome shotgun (WGS) entry which is preliminary data.</text>
</comment>
<feature type="domain" description="NAD-dependent epimerase/dehydratase" evidence="2">
    <location>
        <begin position="4"/>
        <end position="220"/>
    </location>
</feature>
<dbReference type="GO" id="GO:0005737">
    <property type="term" value="C:cytoplasm"/>
    <property type="evidence" value="ECO:0007669"/>
    <property type="project" value="TreeGrafter"/>
</dbReference>
<keyword evidence="4" id="KW-1185">Reference proteome</keyword>
<accession>A0A8J7CWD0</accession>
<feature type="region of interest" description="Disordered" evidence="1">
    <location>
        <begin position="414"/>
        <end position="434"/>
    </location>
</feature>
<sequence>MKTILVLGAGGFLGSRIARFLAAQDGMTVRVGHRGNTVDLPAGPAFQPVMADLLDVSSLEKAFDGVDVVVNATRGDRLVSVNGVQAILDAARTKGVRRVVHLSSATVYGRATGSVTEDAPLDPIQDSDDEETLWKVEAESLCARCAGPDLSVVVLRLPVVFGAGATHWAGTMARRLAERRWGTIGEFGEGLFNAIDPQDVGSAVAAAATAPETVGGVYNVRGPTVTSWNDYFRSYNAALGFGELAPLSMGRFGYGYLFGGLTRKMVGALPVSGTVRDALSPDVPTTAELDRFRFDVIYATDKAARDLGWTPQVPLEQSMQEAARWAMETGRADTAGAARPIVTRSGASGSDNTSGGPDAAQEGAKALGEEVMALGEHLRKGVGVFAKTLKDVGGTLGDKIRDVSEDLGDKLKDAAEKTGGDSAGSSDGTKKAGGLGEIFRAAAERRMQLREEIQAEPGTGGDAGESEKRPLGQRLFPSHIIFKKMPEGGPDVSLGEALLELRGKKVDLDAMTPEERDAYKAHLEAKARLFSKVFPNLIATGDAKDEKKPGAAGSSNAAAGSDTKPGSTGSGSGTGAAS</sequence>
<proteinExistence type="predicted"/>
<evidence type="ECO:0000313" key="4">
    <source>
        <dbReference type="Proteomes" id="UP000631034"/>
    </source>
</evidence>
<dbReference type="RefSeq" id="WP_192534347.1">
    <property type="nucleotide sequence ID" value="NZ_JACZHT010000004.1"/>
</dbReference>
<feature type="region of interest" description="Disordered" evidence="1">
    <location>
        <begin position="541"/>
        <end position="578"/>
    </location>
</feature>
<dbReference type="Gene3D" id="3.40.50.720">
    <property type="entry name" value="NAD(P)-binding Rossmann-like Domain"/>
    <property type="match status" value="1"/>
</dbReference>
<dbReference type="PANTHER" id="PTHR48079:SF6">
    <property type="entry name" value="NAD(P)-BINDING DOMAIN-CONTAINING PROTEIN-RELATED"/>
    <property type="match status" value="1"/>
</dbReference>
<dbReference type="SUPFAM" id="SSF51735">
    <property type="entry name" value="NAD(P)-binding Rossmann-fold domains"/>
    <property type="match status" value="1"/>
</dbReference>
<protein>
    <submittedName>
        <fullName evidence="3">NAD-dependent epimerase/dehydratase family protein</fullName>
    </submittedName>
</protein>
<dbReference type="GO" id="GO:0004029">
    <property type="term" value="F:aldehyde dehydrogenase (NAD+) activity"/>
    <property type="evidence" value="ECO:0007669"/>
    <property type="project" value="TreeGrafter"/>
</dbReference>
<feature type="compositionally biased region" description="Polar residues" evidence="1">
    <location>
        <begin position="345"/>
        <end position="355"/>
    </location>
</feature>
<feature type="compositionally biased region" description="Low complexity" evidence="1">
    <location>
        <begin position="550"/>
        <end position="561"/>
    </location>
</feature>
<dbReference type="Proteomes" id="UP000631034">
    <property type="component" value="Unassembled WGS sequence"/>
</dbReference>
<evidence type="ECO:0000256" key="1">
    <source>
        <dbReference type="SAM" id="MobiDB-lite"/>
    </source>
</evidence>
<dbReference type="InterPro" id="IPR001509">
    <property type="entry name" value="Epimerase_deHydtase"/>
</dbReference>
<feature type="region of interest" description="Disordered" evidence="1">
    <location>
        <begin position="342"/>
        <end position="361"/>
    </location>
</feature>
<name>A0A8J7CWD0_9PROT</name>
<dbReference type="PANTHER" id="PTHR48079">
    <property type="entry name" value="PROTEIN YEEZ"/>
    <property type="match status" value="1"/>
</dbReference>
<reference evidence="3" key="1">
    <citation type="submission" date="2020-10" db="EMBL/GenBank/DDBJ databases">
        <title>Genome sequence of the unusual species of purple photosynthetic bacteria, Phaeovibrio sulfidiphilus DSM 23193, type strain.</title>
        <authorList>
            <person name="Kyndt J.A."/>
            <person name="Meyer T.E."/>
        </authorList>
    </citation>
    <scope>NUCLEOTIDE SEQUENCE</scope>
    <source>
        <strain evidence="3">DSM 23193</strain>
    </source>
</reference>
<dbReference type="EMBL" id="JACZHT010000004">
    <property type="protein sequence ID" value="MBE1237336.1"/>
    <property type="molecule type" value="Genomic_DNA"/>
</dbReference>
<dbReference type="Pfam" id="PF01370">
    <property type="entry name" value="Epimerase"/>
    <property type="match status" value="1"/>
</dbReference>
<dbReference type="InterPro" id="IPR051783">
    <property type="entry name" value="NAD(P)-dependent_oxidoreduct"/>
</dbReference>